<dbReference type="InterPro" id="IPR050218">
    <property type="entry name" value="LptD"/>
</dbReference>
<keyword evidence="2" id="KW-1185">Reference proteome</keyword>
<reference evidence="2" key="1">
    <citation type="submission" date="2010-10" db="EMBL/GenBank/DDBJ databases">
        <title>The complete genome of Halanaerobium praevalens DSM 2228.</title>
        <authorList>
            <consortium name="US DOE Joint Genome Institute (JGI-PGF)"/>
            <person name="Lucas S."/>
            <person name="Copeland A."/>
            <person name="Lapidus A."/>
            <person name="Glavina del Rio T."/>
            <person name="Dalin E."/>
            <person name="Tice H."/>
            <person name="Bruce D."/>
            <person name="Goodwin L."/>
            <person name="Pitluck S."/>
            <person name="Kyrpides N."/>
            <person name="Mavromatis K."/>
            <person name="Ivanova N."/>
            <person name="Ovchinnikova G."/>
            <person name="Chertkov O."/>
            <person name="Detter J.C."/>
            <person name="Han C."/>
            <person name="Larimer F."/>
            <person name="Land M."/>
            <person name="Hauser L."/>
            <person name="Markowitz V."/>
            <person name="Cheng J.-F."/>
            <person name="Hugenholtz P."/>
            <person name="Woyke T."/>
            <person name="Wu D."/>
            <person name="Tindall B."/>
            <person name="Pomrenke H.G."/>
            <person name="Brambilla E."/>
            <person name="Klenk H.-P."/>
            <person name="Eisen J.A."/>
        </authorList>
    </citation>
    <scope>NUCLEOTIDE SEQUENCE [LARGE SCALE GENOMIC DNA]</scope>
    <source>
        <strain evidence="2">ATCC 33744 / DSM 2228 / GSL</strain>
    </source>
</reference>
<sequence>MLNKRERKINEKLIIIFAISILLFSSLPVLAAVENLTDNYLLEADNITFLKQKNLLLFTGNASFKSVDFEIKAERFKVDTAAKTVETEAQVVIYSDKDNVQGSGLFYNYETEKGKIYEADGSLGKLNFSGEILKIISVNPLKAEMDSARFTPCSRKDPHYHYWAKEVEINDDNTMDIYHLVPFVGKIPVFYLPYYSVTYDPNDEDSLKSTYPMPRVGYDNDRGVTVEFNYPYQISERNWGEINYLTEGREDDRYETRRFTNYHQLSKSWLFKNRYQYLYNYDLDDEELDDFDEEFFSSLVFNRGKYALEAGIGKDLQAEDDDQDRYLLSGRYRFDNGLRTNFKHEYNFDWEQVKEKYTMSYSKHSINWNLKYVDGESYNYYPYLTLAFPSVLGVRTTIGSGRVENKGTELNKERINFRYNFRQPLPAGFSYHLAYNYRLDHYRSGYDYNYHYTTLNTGFKHQLRFNKKYRLNSSLFFQKNYPWGQSPLVDDREDQDRLIKPALTLNVNRKFKDSSLRIKTSAIYDLDLEDWDEINLRFTQQEDCYSLFLNYEFKDESISFGIEI</sequence>
<dbReference type="Gene3D" id="2.60.450.10">
    <property type="entry name" value="Lipopolysaccharide (LPS) transport protein A like domain"/>
    <property type="match status" value="1"/>
</dbReference>
<dbReference type="eggNOG" id="COG1452">
    <property type="taxonomic scope" value="Bacteria"/>
</dbReference>
<evidence type="ECO:0008006" key="3">
    <source>
        <dbReference type="Google" id="ProtNLM"/>
    </source>
</evidence>
<dbReference type="InterPro" id="IPR010664">
    <property type="entry name" value="LipoPS_assembly_LptC-rel"/>
</dbReference>
<dbReference type="GO" id="GO:0009279">
    <property type="term" value="C:cell outer membrane"/>
    <property type="evidence" value="ECO:0007669"/>
    <property type="project" value="TreeGrafter"/>
</dbReference>
<protein>
    <recommendedName>
        <fullName evidence="3">OstA family protein</fullName>
    </recommendedName>
</protein>
<accession>E3DRC0</accession>
<dbReference type="GO" id="GO:1990351">
    <property type="term" value="C:transporter complex"/>
    <property type="evidence" value="ECO:0007669"/>
    <property type="project" value="TreeGrafter"/>
</dbReference>
<gene>
    <name evidence="1" type="ordered locus">Hprae_1927</name>
</gene>
<dbReference type="HOGENOM" id="CLU_491568_0_0_9"/>
<dbReference type="PATRIC" id="fig|572479.3.peg.1962"/>
<dbReference type="STRING" id="572479.Hprae_1927"/>
<reference evidence="1 2" key="2">
    <citation type="journal article" date="2011" name="Stand. Genomic Sci.">
        <title>Complete genome sequence of the extremely halophilic Halanaerobium praevalens type strain (GSL).</title>
        <authorList>
            <person name="Ivanova N."/>
            <person name="Sikorski J."/>
            <person name="Chertkov O."/>
            <person name="Nolan M."/>
            <person name="Lucas S."/>
            <person name="Hammon N."/>
            <person name="Deshpande S."/>
            <person name="Cheng J.F."/>
            <person name="Tapia R."/>
            <person name="Han C."/>
            <person name="Goodwin L."/>
            <person name="Pitluck S."/>
            <person name="Huntemann M."/>
            <person name="Liolios K."/>
            <person name="Pagani I."/>
            <person name="Mavromatis K."/>
            <person name="Ovchinikova G."/>
            <person name="Pati A."/>
            <person name="Chen A."/>
            <person name="Palaniappan K."/>
            <person name="Land M."/>
            <person name="Hauser L."/>
            <person name="Brambilla E.M."/>
            <person name="Kannan K.P."/>
            <person name="Rohde M."/>
            <person name="Tindall B.J."/>
            <person name="Goker M."/>
            <person name="Detter J.C."/>
            <person name="Woyke T."/>
            <person name="Bristow J."/>
            <person name="Eisen J.A."/>
            <person name="Markowitz V."/>
            <person name="Hugenholtz P."/>
            <person name="Kyrpides N.C."/>
            <person name="Klenk H.P."/>
            <person name="Lapidus A."/>
        </authorList>
    </citation>
    <scope>NUCLEOTIDE SEQUENCE [LARGE SCALE GENOMIC DNA]</scope>
    <source>
        <strain evidence="2">ATCC 33744 / DSM 2228 / GSL</strain>
    </source>
</reference>
<name>E3DRC0_HALPG</name>
<dbReference type="AlphaFoldDB" id="E3DRC0"/>
<dbReference type="PANTHER" id="PTHR30189:SF1">
    <property type="entry name" value="LPS-ASSEMBLY PROTEIN LPTD"/>
    <property type="match status" value="1"/>
</dbReference>
<evidence type="ECO:0000313" key="1">
    <source>
        <dbReference type="EMBL" id="ADO78052.1"/>
    </source>
</evidence>
<dbReference type="Pfam" id="PF06835">
    <property type="entry name" value="LptC"/>
    <property type="match status" value="1"/>
</dbReference>
<dbReference type="KEGG" id="hpk:Hprae_1927"/>
<dbReference type="PANTHER" id="PTHR30189">
    <property type="entry name" value="LPS-ASSEMBLY PROTEIN"/>
    <property type="match status" value="1"/>
</dbReference>
<dbReference type="EMBL" id="CP002175">
    <property type="protein sequence ID" value="ADO78052.1"/>
    <property type="molecule type" value="Genomic_DNA"/>
</dbReference>
<evidence type="ECO:0000313" key="2">
    <source>
        <dbReference type="Proteomes" id="UP000006866"/>
    </source>
</evidence>
<proteinExistence type="predicted"/>
<dbReference type="Proteomes" id="UP000006866">
    <property type="component" value="Chromosome"/>
</dbReference>
<dbReference type="RefSeq" id="WP_014554069.1">
    <property type="nucleotide sequence ID" value="NC_017455.1"/>
</dbReference>
<organism evidence="1 2">
    <name type="scientific">Halanaerobium praevalens (strain ATCC 33744 / DSM 2228 / GSL)</name>
    <dbReference type="NCBI Taxonomy" id="572479"/>
    <lineage>
        <taxon>Bacteria</taxon>
        <taxon>Bacillati</taxon>
        <taxon>Bacillota</taxon>
        <taxon>Clostridia</taxon>
        <taxon>Halanaerobiales</taxon>
        <taxon>Halanaerobiaceae</taxon>
        <taxon>Halanaerobium</taxon>
    </lineage>
</organism>